<feature type="region of interest" description="Disordered" evidence="3">
    <location>
        <begin position="746"/>
        <end position="781"/>
    </location>
</feature>
<dbReference type="Pfam" id="PF07529">
    <property type="entry name" value="HSA"/>
    <property type="match status" value="1"/>
</dbReference>
<feature type="region of interest" description="Disordered" evidence="3">
    <location>
        <begin position="166"/>
        <end position="276"/>
    </location>
</feature>
<comment type="caution">
    <text evidence="6">The sequence shown here is derived from an EMBL/GenBank/DDBJ whole genome shotgun (WGS) entry which is preliminary data.</text>
</comment>
<feature type="compositionally biased region" description="Polar residues" evidence="3">
    <location>
        <begin position="1297"/>
        <end position="1309"/>
    </location>
</feature>
<dbReference type="GO" id="GO:0006325">
    <property type="term" value="P:chromatin organization"/>
    <property type="evidence" value="ECO:0007669"/>
    <property type="project" value="UniProtKB-KW"/>
</dbReference>
<feature type="region of interest" description="Disordered" evidence="3">
    <location>
        <begin position="1394"/>
        <end position="1627"/>
    </location>
</feature>
<keyword evidence="2" id="KW-0156">Chromatin regulator</keyword>
<feature type="compositionally biased region" description="Low complexity" evidence="3">
    <location>
        <begin position="195"/>
        <end position="204"/>
    </location>
</feature>
<dbReference type="SMART" id="SM00717">
    <property type="entry name" value="SANT"/>
    <property type="match status" value="1"/>
</dbReference>
<evidence type="ECO:0000313" key="7">
    <source>
        <dbReference type="Proteomes" id="UP000623129"/>
    </source>
</evidence>
<keyword evidence="7" id="KW-1185">Reference proteome</keyword>
<feature type="compositionally biased region" description="Low complexity" evidence="3">
    <location>
        <begin position="1598"/>
        <end position="1617"/>
    </location>
</feature>
<dbReference type="InterPro" id="IPR001005">
    <property type="entry name" value="SANT/Myb"/>
</dbReference>
<organism evidence="6 7">
    <name type="scientific">Carex littledalei</name>
    <dbReference type="NCBI Taxonomy" id="544730"/>
    <lineage>
        <taxon>Eukaryota</taxon>
        <taxon>Viridiplantae</taxon>
        <taxon>Streptophyta</taxon>
        <taxon>Embryophyta</taxon>
        <taxon>Tracheophyta</taxon>
        <taxon>Spermatophyta</taxon>
        <taxon>Magnoliopsida</taxon>
        <taxon>Liliopsida</taxon>
        <taxon>Poales</taxon>
        <taxon>Cyperaceae</taxon>
        <taxon>Cyperoideae</taxon>
        <taxon>Cariceae</taxon>
        <taxon>Carex</taxon>
        <taxon>Carex subgen. Euthyceras</taxon>
    </lineage>
</organism>
<dbReference type="SMART" id="SM00573">
    <property type="entry name" value="HSA"/>
    <property type="match status" value="1"/>
</dbReference>
<dbReference type="OrthoDB" id="372624at2759"/>
<dbReference type="SUPFAM" id="SSF46689">
    <property type="entry name" value="Homeodomain-like"/>
    <property type="match status" value="1"/>
</dbReference>
<protein>
    <submittedName>
        <fullName evidence="6">Chromatin modification-related protein EAF1 A</fullName>
    </submittedName>
</protein>
<feature type="compositionally biased region" description="Basic residues" evidence="3">
    <location>
        <begin position="686"/>
        <end position="701"/>
    </location>
</feature>
<feature type="compositionally biased region" description="Basic and acidic residues" evidence="3">
    <location>
        <begin position="249"/>
        <end position="262"/>
    </location>
</feature>
<feature type="compositionally biased region" description="Low complexity" evidence="3">
    <location>
        <begin position="1398"/>
        <end position="1458"/>
    </location>
</feature>
<feature type="compositionally biased region" description="Low complexity" evidence="3">
    <location>
        <begin position="100"/>
        <end position="111"/>
    </location>
</feature>
<feature type="region of interest" description="Disordered" evidence="3">
    <location>
        <begin position="686"/>
        <end position="709"/>
    </location>
</feature>
<reference evidence="6" key="1">
    <citation type="submission" date="2020-01" db="EMBL/GenBank/DDBJ databases">
        <title>Genome sequence of Kobresia littledalei, the first chromosome-level genome in the family Cyperaceae.</title>
        <authorList>
            <person name="Qu G."/>
        </authorList>
    </citation>
    <scope>NUCLEOTIDE SEQUENCE</scope>
    <source>
        <strain evidence="6">C.B.Clarke</strain>
        <tissue evidence="6">Leaf</tissue>
    </source>
</reference>
<dbReference type="CDD" id="cd00167">
    <property type="entry name" value="SANT"/>
    <property type="match status" value="1"/>
</dbReference>
<evidence type="ECO:0000259" key="4">
    <source>
        <dbReference type="PROSITE" id="PS50090"/>
    </source>
</evidence>
<feature type="region of interest" description="Disordered" evidence="3">
    <location>
        <begin position="1328"/>
        <end position="1378"/>
    </location>
</feature>
<evidence type="ECO:0000259" key="5">
    <source>
        <dbReference type="PROSITE" id="PS51204"/>
    </source>
</evidence>
<dbReference type="InterPro" id="IPR009057">
    <property type="entry name" value="Homeodomain-like_sf"/>
</dbReference>
<evidence type="ECO:0000313" key="6">
    <source>
        <dbReference type="EMBL" id="KAF3340490.1"/>
    </source>
</evidence>
<feature type="region of interest" description="Disordered" evidence="3">
    <location>
        <begin position="83"/>
        <end position="140"/>
    </location>
</feature>
<feature type="compositionally biased region" description="Basic and acidic residues" evidence="3">
    <location>
        <begin position="179"/>
        <end position="192"/>
    </location>
</feature>
<dbReference type="PROSITE" id="PS50090">
    <property type="entry name" value="MYB_LIKE"/>
    <property type="match status" value="1"/>
</dbReference>
<feature type="compositionally biased region" description="Polar residues" evidence="3">
    <location>
        <begin position="1464"/>
        <end position="1475"/>
    </location>
</feature>
<feature type="compositionally biased region" description="Polar residues" evidence="3">
    <location>
        <begin position="768"/>
        <end position="781"/>
    </location>
</feature>
<name>A0A833R1C6_9POAL</name>
<feature type="compositionally biased region" description="Polar residues" evidence="3">
    <location>
        <begin position="1541"/>
        <end position="1558"/>
    </location>
</feature>
<dbReference type="PANTHER" id="PTHR46774">
    <property type="entry name" value="CHROMATIN MODIFICATION-RELATED PROTEIN EAF1 A-RELATED"/>
    <property type="match status" value="1"/>
</dbReference>
<feature type="region of interest" description="Disordered" evidence="3">
    <location>
        <begin position="866"/>
        <end position="890"/>
    </location>
</feature>
<accession>A0A833R1C6</accession>
<feature type="domain" description="Myb-like" evidence="4">
    <location>
        <begin position="949"/>
        <end position="1001"/>
    </location>
</feature>
<dbReference type="PROSITE" id="PS51204">
    <property type="entry name" value="HSA"/>
    <property type="match status" value="1"/>
</dbReference>
<dbReference type="GO" id="GO:0035267">
    <property type="term" value="C:NuA4 histone acetyltransferase complex"/>
    <property type="evidence" value="ECO:0007669"/>
    <property type="project" value="InterPro"/>
</dbReference>
<evidence type="ECO:0000256" key="1">
    <source>
        <dbReference type="ARBA" id="ARBA00008913"/>
    </source>
</evidence>
<feature type="region of interest" description="Disordered" evidence="3">
    <location>
        <begin position="820"/>
        <end position="839"/>
    </location>
</feature>
<dbReference type="Proteomes" id="UP000623129">
    <property type="component" value="Unassembled WGS sequence"/>
</dbReference>
<evidence type="ECO:0000256" key="2">
    <source>
        <dbReference type="ARBA" id="ARBA00022853"/>
    </source>
</evidence>
<dbReference type="InterPro" id="IPR044798">
    <property type="entry name" value="EAF1A/B"/>
</dbReference>
<comment type="similarity">
    <text evidence="1">Belongs to the EAF1 family.</text>
</comment>
<dbReference type="Pfam" id="PF13921">
    <property type="entry name" value="Myb_DNA-bind_6"/>
    <property type="match status" value="1"/>
</dbReference>
<feature type="region of interest" description="Disordered" evidence="3">
    <location>
        <begin position="1271"/>
        <end position="1314"/>
    </location>
</feature>
<dbReference type="Gene3D" id="1.10.10.60">
    <property type="entry name" value="Homeodomain-like"/>
    <property type="match status" value="1"/>
</dbReference>
<dbReference type="InterPro" id="IPR014012">
    <property type="entry name" value="HSA_dom"/>
</dbReference>
<feature type="compositionally biased region" description="Polar residues" evidence="3">
    <location>
        <begin position="1329"/>
        <end position="1338"/>
    </location>
</feature>
<proteinExistence type="inferred from homology"/>
<feature type="domain" description="HSA" evidence="5">
    <location>
        <begin position="464"/>
        <end position="539"/>
    </location>
</feature>
<feature type="compositionally biased region" description="Low complexity" evidence="3">
    <location>
        <begin position="1344"/>
        <end position="1360"/>
    </location>
</feature>
<dbReference type="PANTHER" id="PTHR46774:SF3">
    <property type="entry name" value="CHROMATIN MODIFICATION-RELATED PROTEIN EAF1 A-RELATED"/>
    <property type="match status" value="1"/>
</dbReference>
<feature type="compositionally biased region" description="Polar residues" evidence="3">
    <location>
        <begin position="1488"/>
        <end position="1516"/>
    </location>
</feature>
<feature type="compositionally biased region" description="Polar residues" evidence="3">
    <location>
        <begin position="117"/>
        <end position="132"/>
    </location>
</feature>
<feature type="compositionally biased region" description="Basic and acidic residues" evidence="3">
    <location>
        <begin position="205"/>
        <end position="214"/>
    </location>
</feature>
<sequence length="1627" mass="175418">MGGMVDCGVTLDSKTSPRRAAIEKAQEELRLEYDVREERRRELEFLEKGGNPLDFKFGNVASVSVQSTSLNVTSEAKGSFALAPSPHGDSVESSGPNMADNLLLLDGDNSNPGSGLEKSSNVQSRNGNGNNTREQEEPGILRFARRNRSRHANNAVRSAVLPSKDAAKLCINDTPKPVQPEEEKEREKDEPKPVSPVSNSNSKPDSPRKSEHTLRTVQPEEVVATEREVGSEPTQMDVDANANANANARAEEAVEQLSEKAEAPTPTVPVENVENEKEVVNMNLDVDVSENVSNSRCNDELPAPSAVLLNDDNTDSKGVPVPASNSNCTADNGLIENGGSGTVAMEITPAAEELDSKVVVQLDSTIQIKDEKEEEIRVDKPSGNETIVEVESTKEDSCIVEPDKKDADAVVPPPPLVSEVAAAAPTPTPTAEEAKVMQKEHEDEILEKARIIEANLKWAVEMPSSRLVLEKRRKSHWDFVLEEMAWLANDFMQERLWKIAAASQVCRWVTNGGREKFEEVNMHRRRRNMARTVAKVVMGFWHSVDSERKQVKSCMKEDNNSRQKLSSIKAYAFRVLDLNSGMPAGLVPAEAPTTPDRPSDKGVLLVLEQLPEESLFYTVPPGALQAYRESTEAQFAQFKKTGITSHHGDCETSNSVADISRENAYEDDEVQTGTCYEGGGYSPMFSKKRKHPDPSHNHKAYASRQTGAQEPYAETKLGTRTQVLSNGKRPLHSPNIVIIPAKKVRTQVPGRKPGPHIGGPLTAGPHTHTGTKMDASSDTNSYQDERTSLHHADSFGKRNVEVESPVSRGPSLDEMVAAKSKKKKTKYSEPMYSVGSGKNSLFEHRSHGDADRQHDQKDHLKNRIESHQTDNGNNVMYGQHGARKPKISPRQEDLGVTGAGGAMVSTGPSHNGSNSKQLIKIINSGRDRGVTIRKGKGAKLAATHSGPGSPWSSFEDQALVVLVHDLGPNWELISDAINNTLHFKCIHRKAKECKERHQSLMETSPLDGADSADDSGSSQPYTQLRGIPKGTARHLFQKLQGPLEEDTIKSHFEKMISLSQKFRPRKNQELKQITPAHPSHNAALHQVCPNNLSGSILTPLDLSDASSPSTEISQVGYGSAHANGVPLPGQQGSIGAPMLPPTSNMGTVIQGSPGLVLPGTLPSPSNPLNTPTQRFGMPRGPVLQPDEQQQRMYNQMVSGRSLPQAGMTLSGPLPPSAVDRGGAVRMLPPGAGGGSSGMSMMPSGSGLTTRGMPPVARPGFQRLNSPAMLNMVSPSSSPSPSGNMQGPMNPMLRPRDSSVQLLRPQQGQNMDEHSRQQMMVQEMQLQQMPSQGNNNGGVQFSAGPPSSISTNPTTTTSLPPVQSHHTGPPTPHQQMFTNHPTPQQQAYAINFAKERQMQQKQQQQQQQQQRMMPPAQQPVSVMASASSPAPGPGLLQAQQQQKNLPEASGAASAAAGPGPKKPKQNMQQRQNSQSAKGSKGRGGGSILMHQTLTGSANAGVNPSMLQQPVSNQSNKLYPSPSPILPLGSVSRLGPPHAADPTQLSQMPSDSGNVNQQEGISGKEMLIGQGPVSGSGPNQGMMAGQRPLGIGGAHWQPKNQVQNTNNNNSNRSVVQGNVFGQPSNSGPG</sequence>
<evidence type="ECO:0000256" key="3">
    <source>
        <dbReference type="SAM" id="MobiDB-lite"/>
    </source>
</evidence>
<gene>
    <name evidence="6" type="ORF">FCM35_KLT09334</name>
</gene>
<dbReference type="EMBL" id="SWLB01000002">
    <property type="protein sequence ID" value="KAF3340490.1"/>
    <property type="molecule type" value="Genomic_DNA"/>
</dbReference>
<feature type="region of interest" description="Disordered" evidence="3">
    <location>
        <begin position="996"/>
        <end position="1029"/>
    </location>
</feature>